<accession>A0A4D8PNW0</accession>
<name>A0A4D8PNW0_9PROT</name>
<dbReference type="Proteomes" id="UP000298595">
    <property type="component" value="Plasmid p3"/>
</dbReference>
<evidence type="ECO:0000313" key="2">
    <source>
        <dbReference type="Proteomes" id="UP000298595"/>
    </source>
</evidence>
<evidence type="ECO:0000313" key="1">
    <source>
        <dbReference type="EMBL" id="QCN98914.1"/>
    </source>
</evidence>
<sequence>MADERYYDKLALLVKPETEYGVDAGPTAQANAILAQNVKIKPMAAEQIERKFYRNFWGARPKLRTGKHVTFDYEVEAAGSGTPGTAPAYAPILRMGALAQTIVVGLATIAAAATHGAGTTGRFSYAKTVKFGGQYKRTVTLTCTTPGASGVARFHVTAPATPVEAAYDVTNVAMTSGSPFNLPNGAQITPTVTTDFVAADTFTIVLTPERTLYTPVSGGVESCTTWCNIDGTLHVGLGCRAAVNLKVAKKGFPVWAVQSYGLFVPITAEDLPADCDYSAFQDPDETAPEAVKAFRLDGYEPTLSEVTFDLGTKVGLRAMANKQSIRTSGRDGSVSITIDEPPMDEKDFYALVDAGAPVPLWLRHGATAGNVIDVEARVQLQDLELADDENIKQLQLKGGLIPNLGGDEIAIAIQ</sequence>
<geneLocation type="plasmid" evidence="1 2">
    <name>p3</name>
</geneLocation>
<dbReference type="KEGG" id="aare:D3093_26890"/>
<gene>
    <name evidence="1" type="ORF">D3093_26890</name>
</gene>
<dbReference type="RefSeq" id="WP_137117868.1">
    <property type="nucleotide sequence ID" value="NZ_CP032324.1"/>
</dbReference>
<reference evidence="1 2" key="1">
    <citation type="submission" date="2018-09" db="EMBL/GenBank/DDBJ databases">
        <title>Whole genome based analysis of evolution and adaptive divergence in Indian and Brazilian strains of Azospirillum brasilense.</title>
        <authorList>
            <person name="Singh C."/>
            <person name="Tripathi A.K."/>
        </authorList>
    </citation>
    <scope>NUCLEOTIDE SEQUENCE [LARGE SCALE GENOMIC DNA]</scope>
    <source>
        <strain evidence="1 2">MTCC4035</strain>
        <plasmid evidence="1 2">p3</plasmid>
    </source>
</reference>
<protein>
    <submittedName>
        <fullName evidence="1">Uncharacterized protein</fullName>
    </submittedName>
</protein>
<dbReference type="AlphaFoldDB" id="A0A4D8PNW0"/>
<proteinExistence type="predicted"/>
<keyword evidence="1" id="KW-0614">Plasmid</keyword>
<organism evidence="1 2">
    <name type="scientific">Azospirillum argentinense</name>
    <dbReference type="NCBI Taxonomy" id="2970906"/>
    <lineage>
        <taxon>Bacteria</taxon>
        <taxon>Pseudomonadati</taxon>
        <taxon>Pseudomonadota</taxon>
        <taxon>Alphaproteobacteria</taxon>
        <taxon>Rhodospirillales</taxon>
        <taxon>Azospirillaceae</taxon>
        <taxon>Azospirillum</taxon>
    </lineage>
</organism>
<dbReference type="EMBL" id="CP032324">
    <property type="protein sequence ID" value="QCN98914.1"/>
    <property type="molecule type" value="Genomic_DNA"/>
</dbReference>